<name>A0ABT3IXW5_9RHOB</name>
<protein>
    <submittedName>
        <fullName evidence="1">Uncharacterized protein</fullName>
    </submittedName>
</protein>
<accession>A0ABT3IXW5</accession>
<reference evidence="1 2" key="1">
    <citation type="submission" date="2022-10" db="EMBL/GenBank/DDBJ databases">
        <title>Defluviimonas sp. CAU 1641 isolated from mud.</title>
        <authorList>
            <person name="Kim W."/>
        </authorList>
    </citation>
    <scope>NUCLEOTIDE SEQUENCE [LARGE SCALE GENOMIC DNA]</scope>
    <source>
        <strain evidence="1 2">CAU 1641</strain>
    </source>
</reference>
<organism evidence="1 2">
    <name type="scientific">Defluviimonas salinarum</name>
    <dbReference type="NCBI Taxonomy" id="2992147"/>
    <lineage>
        <taxon>Bacteria</taxon>
        <taxon>Pseudomonadati</taxon>
        <taxon>Pseudomonadota</taxon>
        <taxon>Alphaproteobacteria</taxon>
        <taxon>Rhodobacterales</taxon>
        <taxon>Paracoccaceae</taxon>
        <taxon>Albidovulum</taxon>
    </lineage>
</organism>
<evidence type="ECO:0000313" key="1">
    <source>
        <dbReference type="EMBL" id="MCW3780278.1"/>
    </source>
</evidence>
<dbReference type="RefSeq" id="WP_264770853.1">
    <property type="nucleotide sequence ID" value="NZ_JAPDOG010000001.1"/>
</dbReference>
<gene>
    <name evidence="1" type="ORF">OM960_01585</name>
</gene>
<keyword evidence="2" id="KW-1185">Reference proteome</keyword>
<proteinExistence type="predicted"/>
<sequence>MIEDDFSDTPFARVFQKLCKIVDLPHGPKRRALLRELAESPDVVVLADMVNLAKEVAAERKKGAQ</sequence>
<evidence type="ECO:0000313" key="2">
    <source>
        <dbReference type="Proteomes" id="UP001207582"/>
    </source>
</evidence>
<dbReference type="Proteomes" id="UP001207582">
    <property type="component" value="Unassembled WGS sequence"/>
</dbReference>
<dbReference type="EMBL" id="JAPDOG010000001">
    <property type="protein sequence ID" value="MCW3780278.1"/>
    <property type="molecule type" value="Genomic_DNA"/>
</dbReference>
<comment type="caution">
    <text evidence="1">The sequence shown here is derived from an EMBL/GenBank/DDBJ whole genome shotgun (WGS) entry which is preliminary data.</text>
</comment>